<protein>
    <submittedName>
        <fullName evidence="1">Uncharacterized protein</fullName>
    </submittedName>
</protein>
<dbReference type="Pfam" id="PF20062">
    <property type="entry name" value="DUF6461"/>
    <property type="match status" value="1"/>
</dbReference>
<dbReference type="RefSeq" id="WP_285580002.1">
    <property type="nucleotide sequence ID" value="NZ_BSTK01000013.1"/>
</dbReference>
<dbReference type="Proteomes" id="UP001165074">
    <property type="component" value="Unassembled WGS sequence"/>
</dbReference>
<organism evidence="1 2">
    <name type="scientific">Actinoallomurus iriomotensis</name>
    <dbReference type="NCBI Taxonomy" id="478107"/>
    <lineage>
        <taxon>Bacteria</taxon>
        <taxon>Bacillati</taxon>
        <taxon>Actinomycetota</taxon>
        <taxon>Actinomycetes</taxon>
        <taxon>Streptosporangiales</taxon>
        <taxon>Thermomonosporaceae</taxon>
        <taxon>Actinoallomurus</taxon>
    </lineage>
</organism>
<evidence type="ECO:0000313" key="1">
    <source>
        <dbReference type="EMBL" id="GLY89628.1"/>
    </source>
</evidence>
<reference evidence="1" key="1">
    <citation type="submission" date="2023-03" db="EMBL/GenBank/DDBJ databases">
        <title>Actinoallomurus iriomotensis NBRC 103684.</title>
        <authorList>
            <person name="Ichikawa N."/>
            <person name="Sato H."/>
            <person name="Tonouchi N."/>
        </authorList>
    </citation>
    <scope>NUCLEOTIDE SEQUENCE</scope>
    <source>
        <strain evidence="1">NBRC 103684</strain>
    </source>
</reference>
<evidence type="ECO:0000313" key="2">
    <source>
        <dbReference type="Proteomes" id="UP001165074"/>
    </source>
</evidence>
<accession>A0A9W6S9Q0</accession>
<sequence>MSARHFDRYEELLGEIYCLTFVRGVDETEALLRMGGLADTIRPRPLADVWGEMRSYEAGYPTIAQALNAGPWTVVIEPSGFHGSGAQLLNVVSRGTEAVSVLRHDYADDHLAYSVDGELVTELVGAKPAIRRGTEPDRLLPRLRAAGLDPEGPDDGDPLIHPHVGILRLVGQITGFLPDLTGGPLASAHLEPWFNATEPSAVHRLSHEELADALTAVPASLRRTIAVREVRRLAELLDVAHHRDVSEALNTAEREGSVAVPADSDLGHRVRDWLMNGRRAHHVLTNPAERHRMTEEERVRATRLWCLAGALRGALRSDSPVGAFEALRPLIVDVFDWADNASHRAALLRELHTY</sequence>
<comment type="caution">
    <text evidence="1">The sequence shown here is derived from an EMBL/GenBank/DDBJ whole genome shotgun (WGS) entry which is preliminary data.</text>
</comment>
<dbReference type="AlphaFoldDB" id="A0A9W6S9Q0"/>
<name>A0A9W6S9Q0_9ACTN</name>
<dbReference type="EMBL" id="BSTK01000013">
    <property type="protein sequence ID" value="GLY89628.1"/>
    <property type="molecule type" value="Genomic_DNA"/>
</dbReference>
<gene>
    <name evidence="1" type="ORF">Airi02_075570</name>
</gene>
<keyword evidence="2" id="KW-1185">Reference proteome</keyword>
<proteinExistence type="predicted"/>
<dbReference type="InterPro" id="IPR045592">
    <property type="entry name" value="DUF6461"/>
</dbReference>